<dbReference type="AlphaFoldDB" id="A0A9P5X1M9"/>
<evidence type="ECO:0000313" key="2">
    <source>
        <dbReference type="EMBL" id="KAF9441717.1"/>
    </source>
</evidence>
<organism evidence="2 3">
    <name type="scientific">Macrolepiota fuliginosa MF-IS2</name>
    <dbReference type="NCBI Taxonomy" id="1400762"/>
    <lineage>
        <taxon>Eukaryota</taxon>
        <taxon>Fungi</taxon>
        <taxon>Dikarya</taxon>
        <taxon>Basidiomycota</taxon>
        <taxon>Agaricomycotina</taxon>
        <taxon>Agaricomycetes</taxon>
        <taxon>Agaricomycetidae</taxon>
        <taxon>Agaricales</taxon>
        <taxon>Agaricineae</taxon>
        <taxon>Agaricaceae</taxon>
        <taxon>Macrolepiota</taxon>
    </lineage>
</organism>
<reference evidence="2" key="1">
    <citation type="submission" date="2020-11" db="EMBL/GenBank/DDBJ databases">
        <authorList>
            <consortium name="DOE Joint Genome Institute"/>
            <person name="Ahrendt S."/>
            <person name="Riley R."/>
            <person name="Andreopoulos W."/>
            <person name="Labutti K."/>
            <person name="Pangilinan J."/>
            <person name="Ruiz-Duenas F.J."/>
            <person name="Barrasa J.M."/>
            <person name="Sanchez-Garcia M."/>
            <person name="Camarero S."/>
            <person name="Miyauchi S."/>
            <person name="Serrano A."/>
            <person name="Linde D."/>
            <person name="Babiker R."/>
            <person name="Drula E."/>
            <person name="Ayuso-Fernandez I."/>
            <person name="Pacheco R."/>
            <person name="Padilla G."/>
            <person name="Ferreira P."/>
            <person name="Barriuso J."/>
            <person name="Kellner H."/>
            <person name="Castanera R."/>
            <person name="Alfaro M."/>
            <person name="Ramirez L."/>
            <person name="Pisabarro A.G."/>
            <person name="Kuo A."/>
            <person name="Tritt A."/>
            <person name="Lipzen A."/>
            <person name="He G."/>
            <person name="Yan M."/>
            <person name="Ng V."/>
            <person name="Cullen D."/>
            <person name="Martin F."/>
            <person name="Rosso M.-N."/>
            <person name="Henrissat B."/>
            <person name="Hibbett D."/>
            <person name="Martinez A.T."/>
            <person name="Grigoriev I.V."/>
        </authorList>
    </citation>
    <scope>NUCLEOTIDE SEQUENCE</scope>
    <source>
        <strain evidence="2">MF-IS2</strain>
    </source>
</reference>
<name>A0A9P5X1M9_9AGAR</name>
<feature type="compositionally biased region" description="Low complexity" evidence="1">
    <location>
        <begin position="290"/>
        <end position="299"/>
    </location>
</feature>
<gene>
    <name evidence="2" type="ORF">P691DRAFT_779701</name>
</gene>
<comment type="caution">
    <text evidence="2">The sequence shown here is derived from an EMBL/GenBank/DDBJ whole genome shotgun (WGS) entry which is preliminary data.</text>
</comment>
<feature type="compositionally biased region" description="Low complexity" evidence="1">
    <location>
        <begin position="322"/>
        <end position="336"/>
    </location>
</feature>
<proteinExistence type="predicted"/>
<feature type="region of interest" description="Disordered" evidence="1">
    <location>
        <begin position="255"/>
        <end position="299"/>
    </location>
</feature>
<dbReference type="Proteomes" id="UP000807342">
    <property type="component" value="Unassembled WGS sequence"/>
</dbReference>
<keyword evidence="3" id="KW-1185">Reference proteome</keyword>
<protein>
    <submittedName>
        <fullName evidence="2">Uncharacterized protein</fullName>
    </submittedName>
</protein>
<evidence type="ECO:0000256" key="1">
    <source>
        <dbReference type="SAM" id="MobiDB-lite"/>
    </source>
</evidence>
<feature type="compositionally biased region" description="Polar residues" evidence="1">
    <location>
        <begin position="136"/>
        <end position="150"/>
    </location>
</feature>
<dbReference type="EMBL" id="MU151808">
    <property type="protein sequence ID" value="KAF9441717.1"/>
    <property type="molecule type" value="Genomic_DNA"/>
</dbReference>
<feature type="region of interest" description="Disordered" evidence="1">
    <location>
        <begin position="99"/>
        <end position="173"/>
    </location>
</feature>
<accession>A0A9P5X1M9</accession>
<sequence>MIPGMFGLGMFGGAGAGMGVGDAGVGASAFDMQMCEIEVQAGDVSEIPGGEEEGLLLRNHHHHPHHHSHQQQQQQQQQHHAMAQFANLQAQQEQNAVFGSGANGFGQERTQWAQSQQSPAFSTLSVPSPPPGPQGMTINSRAANRSSLGSTPAGFMSAAPGRPTHSASNSVSSIYQNSGANGVDHAGAQEDFVVTSMSAPSHKQAFDHAGLYPPGILESAVSAGPNPNAAGASASAAAAAAAAAAAMAGPIRRHRSMTPSLIGRASGESIRRPMSTASNASGSGSGDATGSGSASPVPVPVSNVMGGMMGMGRGYHPYAGGYASSSRSGSTHSSPAVYNVPLGSAGGEQQQQQQQVRRSESRASFVAEQMMQGGAGAQEMFRTSSPGSFMPQHVAQMQATESPAPYTMELPPHQMYGHANTLPVGAYDAHVQQQQQQQQQEGGYYPQTHATL</sequence>
<feature type="compositionally biased region" description="Polar residues" evidence="1">
    <location>
        <begin position="108"/>
        <end position="126"/>
    </location>
</feature>
<feature type="region of interest" description="Disordered" evidence="1">
    <location>
        <begin position="429"/>
        <end position="452"/>
    </location>
</feature>
<feature type="compositionally biased region" description="Low complexity" evidence="1">
    <location>
        <begin position="70"/>
        <end position="80"/>
    </location>
</feature>
<feature type="region of interest" description="Disordered" evidence="1">
    <location>
        <begin position="322"/>
        <end position="361"/>
    </location>
</feature>
<evidence type="ECO:0000313" key="3">
    <source>
        <dbReference type="Proteomes" id="UP000807342"/>
    </source>
</evidence>
<feature type="region of interest" description="Disordered" evidence="1">
    <location>
        <begin position="61"/>
        <end position="82"/>
    </location>
</feature>
<dbReference type="OrthoDB" id="1095242at2759"/>